<accession>A0A561EZ38</accession>
<sequence>MEAEIVALATSGATTLVGLMATELWTQARGRFAALFGRARAEAMAEELEVVREEVLSGGDSEAAASEWASRLRRALAADPQAAAALRALLDEFAPGEAGGPATVQNTVNARTFHGTVIQTGRIGDMRINPGS</sequence>
<evidence type="ECO:0000313" key="1">
    <source>
        <dbReference type="EMBL" id="TWE20879.1"/>
    </source>
</evidence>
<gene>
    <name evidence="1" type="ORF">FB465_6038</name>
</gene>
<dbReference type="OrthoDB" id="3871705at2"/>
<dbReference type="EMBL" id="VIVR01000001">
    <property type="protein sequence ID" value="TWE20879.1"/>
    <property type="molecule type" value="Genomic_DNA"/>
</dbReference>
<keyword evidence="2" id="KW-1185">Reference proteome</keyword>
<comment type="caution">
    <text evidence="1">The sequence shown here is derived from an EMBL/GenBank/DDBJ whole genome shotgun (WGS) entry which is preliminary data.</text>
</comment>
<dbReference type="RefSeq" id="WP_145795504.1">
    <property type="nucleotide sequence ID" value="NZ_BAAABR010000047.1"/>
</dbReference>
<protein>
    <submittedName>
        <fullName evidence="1">Uncharacterized protein</fullName>
    </submittedName>
</protein>
<proteinExistence type="predicted"/>
<dbReference type="AlphaFoldDB" id="A0A561EZ38"/>
<name>A0A561EZ38_9ACTN</name>
<reference evidence="1 2" key="1">
    <citation type="submission" date="2019-06" db="EMBL/GenBank/DDBJ databases">
        <title>Sequencing the genomes of 1000 actinobacteria strains.</title>
        <authorList>
            <person name="Klenk H.-P."/>
        </authorList>
    </citation>
    <scope>NUCLEOTIDE SEQUENCE [LARGE SCALE GENOMIC DNA]</scope>
    <source>
        <strain evidence="1 2">DSM 41649</strain>
    </source>
</reference>
<evidence type="ECO:0000313" key="2">
    <source>
        <dbReference type="Proteomes" id="UP000318416"/>
    </source>
</evidence>
<organism evidence="1 2">
    <name type="scientific">Kitasatospora atroaurantiaca</name>
    <dbReference type="NCBI Taxonomy" id="285545"/>
    <lineage>
        <taxon>Bacteria</taxon>
        <taxon>Bacillati</taxon>
        <taxon>Actinomycetota</taxon>
        <taxon>Actinomycetes</taxon>
        <taxon>Kitasatosporales</taxon>
        <taxon>Streptomycetaceae</taxon>
        <taxon>Kitasatospora</taxon>
    </lineage>
</organism>
<dbReference type="Proteomes" id="UP000318416">
    <property type="component" value="Unassembled WGS sequence"/>
</dbReference>